<accession>A0A8H7F401</accession>
<evidence type="ECO:0000313" key="8">
    <source>
        <dbReference type="Proteomes" id="UP000629468"/>
    </source>
</evidence>
<dbReference type="EMBL" id="JABXXO010000006">
    <property type="protein sequence ID" value="KAF7776259.1"/>
    <property type="molecule type" value="Genomic_DNA"/>
</dbReference>
<evidence type="ECO:0008006" key="9">
    <source>
        <dbReference type="Google" id="ProtNLM"/>
    </source>
</evidence>
<evidence type="ECO:0000256" key="6">
    <source>
        <dbReference type="SAM" id="Phobius"/>
    </source>
</evidence>
<dbReference type="InterPro" id="IPR019013">
    <property type="entry name" value="Vma21"/>
</dbReference>
<feature type="transmembrane region" description="Helical" evidence="6">
    <location>
        <begin position="20"/>
        <end position="40"/>
    </location>
</feature>
<keyword evidence="5" id="KW-0968">Cytoplasmic vesicle</keyword>
<evidence type="ECO:0000256" key="3">
    <source>
        <dbReference type="ARBA" id="ARBA00022989"/>
    </source>
</evidence>
<organism evidence="7 8">
    <name type="scientific">Agaricus bisporus var. burnettii</name>
    <dbReference type="NCBI Taxonomy" id="192524"/>
    <lineage>
        <taxon>Eukaryota</taxon>
        <taxon>Fungi</taxon>
        <taxon>Dikarya</taxon>
        <taxon>Basidiomycota</taxon>
        <taxon>Agaricomycotina</taxon>
        <taxon>Agaricomycetes</taxon>
        <taxon>Agaricomycetidae</taxon>
        <taxon>Agaricales</taxon>
        <taxon>Agaricineae</taxon>
        <taxon>Agaricaceae</taxon>
        <taxon>Agaricus</taxon>
    </lineage>
</organism>
<gene>
    <name evidence="7" type="ORF">Agabi119p4_4652</name>
</gene>
<comment type="caution">
    <text evidence="7">The sequence shown here is derived from an EMBL/GenBank/DDBJ whole genome shotgun (WGS) entry which is preliminary data.</text>
</comment>
<evidence type="ECO:0000256" key="5">
    <source>
        <dbReference type="ARBA" id="ARBA00023329"/>
    </source>
</evidence>
<evidence type="ECO:0000256" key="1">
    <source>
        <dbReference type="ARBA" id="ARBA00022692"/>
    </source>
</evidence>
<keyword evidence="2" id="KW-0256">Endoplasmic reticulum</keyword>
<keyword evidence="1 6" id="KW-0812">Transmembrane</keyword>
<reference evidence="7 8" key="1">
    <citation type="journal article" name="Sci. Rep.">
        <title>Telomere-to-telomere assembled and centromere annotated genomes of the two main subspecies of the button mushroom Agaricus bisporus reveal especially polymorphic chromosome ends.</title>
        <authorList>
            <person name="Sonnenberg A.S.M."/>
            <person name="Sedaghat-Telgerd N."/>
            <person name="Lavrijssen B."/>
            <person name="Ohm R.A."/>
            <person name="Hendrickx P.M."/>
            <person name="Scholtmeijer K."/>
            <person name="Baars J.J.P."/>
            <person name="van Peer A."/>
        </authorList>
    </citation>
    <scope>NUCLEOTIDE SEQUENCE [LARGE SCALE GENOMIC DNA]</scope>
    <source>
        <strain evidence="7 8">H119_p4</strain>
    </source>
</reference>
<dbReference type="Proteomes" id="UP000629468">
    <property type="component" value="Unassembled WGS sequence"/>
</dbReference>
<name>A0A8H7F401_AGABI</name>
<keyword evidence="4 6" id="KW-0472">Membrane</keyword>
<dbReference type="Pfam" id="PF09446">
    <property type="entry name" value="VMA21"/>
    <property type="match status" value="1"/>
</dbReference>
<dbReference type="AlphaFoldDB" id="A0A8H7F401"/>
<evidence type="ECO:0000256" key="2">
    <source>
        <dbReference type="ARBA" id="ARBA00022824"/>
    </source>
</evidence>
<proteinExistence type="predicted"/>
<protein>
    <recommendedName>
        <fullName evidence="9">Vacuolar ATPase assembly integral membrane protein VMA21</fullName>
    </recommendedName>
</protein>
<keyword evidence="3 6" id="KW-1133">Transmembrane helix</keyword>
<feature type="transmembrane region" description="Helical" evidence="6">
    <location>
        <begin position="52"/>
        <end position="74"/>
    </location>
</feature>
<evidence type="ECO:0000313" key="7">
    <source>
        <dbReference type="EMBL" id="KAF7776259.1"/>
    </source>
</evidence>
<sequence length="92" mass="9734">MSEQIAAGRMQAEAASKGILAKLIFFSASLGAVPLASYYASLKYVFEGNATFAAITAVVAANIVLVAYIITSVLEDRKDNATKSEAESKKTR</sequence>
<dbReference type="GO" id="GO:0070072">
    <property type="term" value="P:vacuolar proton-transporting V-type ATPase complex assembly"/>
    <property type="evidence" value="ECO:0007669"/>
    <property type="project" value="InterPro"/>
</dbReference>
<evidence type="ECO:0000256" key="4">
    <source>
        <dbReference type="ARBA" id="ARBA00023136"/>
    </source>
</evidence>
<dbReference type="GO" id="GO:0031410">
    <property type="term" value="C:cytoplasmic vesicle"/>
    <property type="evidence" value="ECO:0007669"/>
    <property type="project" value="UniProtKB-KW"/>
</dbReference>